<sequence>MGKRSAEESAVDASMNESAAVDTIATGKDEYEHLCTLVNAIAKPLASRKLAKKLYKLVKKSSKEQHYLRDGLKDVQKAIRKNEKGIMVLAGSTMSFKYFSTSPF</sequence>
<proteinExistence type="predicted"/>
<name>A0A0N4XQ18_NIPBR</name>
<evidence type="ECO:0000313" key="2">
    <source>
        <dbReference type="Proteomes" id="UP000271162"/>
    </source>
</evidence>
<accession>A0A0N4XQ18</accession>
<evidence type="ECO:0000313" key="3">
    <source>
        <dbReference type="WBParaSite" id="NBR_0000462001-mRNA-1"/>
    </source>
</evidence>
<gene>
    <name evidence="1" type="ORF">NBR_LOCUS4621</name>
</gene>
<dbReference type="Proteomes" id="UP000271162">
    <property type="component" value="Unassembled WGS sequence"/>
</dbReference>
<dbReference type="AlphaFoldDB" id="A0A0N4XQ18"/>
<organism evidence="3">
    <name type="scientific">Nippostrongylus brasiliensis</name>
    <name type="common">Rat hookworm</name>
    <dbReference type="NCBI Taxonomy" id="27835"/>
    <lineage>
        <taxon>Eukaryota</taxon>
        <taxon>Metazoa</taxon>
        <taxon>Ecdysozoa</taxon>
        <taxon>Nematoda</taxon>
        <taxon>Chromadorea</taxon>
        <taxon>Rhabditida</taxon>
        <taxon>Rhabditina</taxon>
        <taxon>Rhabditomorpha</taxon>
        <taxon>Strongyloidea</taxon>
        <taxon>Heligmosomidae</taxon>
        <taxon>Nippostrongylus</taxon>
    </lineage>
</organism>
<reference evidence="3" key="1">
    <citation type="submission" date="2017-02" db="UniProtKB">
        <authorList>
            <consortium name="WormBaseParasite"/>
        </authorList>
    </citation>
    <scope>IDENTIFICATION</scope>
</reference>
<dbReference type="STRING" id="27835.A0A0N4XQ18"/>
<dbReference type="SUPFAM" id="SSF55315">
    <property type="entry name" value="L30e-like"/>
    <property type="match status" value="1"/>
</dbReference>
<evidence type="ECO:0000313" key="1">
    <source>
        <dbReference type="EMBL" id="VDL68210.1"/>
    </source>
</evidence>
<keyword evidence="2" id="KW-1185">Reference proteome</keyword>
<dbReference type="InterPro" id="IPR029064">
    <property type="entry name" value="Ribosomal_eL30-like_sf"/>
</dbReference>
<reference evidence="1 2" key="2">
    <citation type="submission" date="2018-11" db="EMBL/GenBank/DDBJ databases">
        <authorList>
            <consortium name="Pathogen Informatics"/>
        </authorList>
    </citation>
    <scope>NUCLEOTIDE SEQUENCE [LARGE SCALE GENOMIC DNA]</scope>
</reference>
<dbReference type="EMBL" id="UYSL01009044">
    <property type="protein sequence ID" value="VDL68210.1"/>
    <property type="molecule type" value="Genomic_DNA"/>
</dbReference>
<dbReference type="WBParaSite" id="NBR_0000462001-mRNA-1">
    <property type="protein sequence ID" value="NBR_0000462001-mRNA-1"/>
    <property type="gene ID" value="NBR_0000462001"/>
</dbReference>
<protein>
    <submittedName>
        <fullName evidence="3">Ribonucloprotein</fullName>
    </submittedName>
</protein>
<dbReference type="Gene3D" id="3.30.1330.30">
    <property type="match status" value="1"/>
</dbReference>